<sequence length="55" mass="6220">MVVTVLISVFAHGLTAYPGANWYANRISNKQDIDDKMPEMKPVEKMAIRLPWGDT</sequence>
<evidence type="ECO:0000313" key="2">
    <source>
        <dbReference type="Proteomes" id="UP000218418"/>
    </source>
</evidence>
<dbReference type="EMBL" id="AP018227">
    <property type="protein sequence ID" value="BAY80549.1"/>
    <property type="molecule type" value="Genomic_DNA"/>
</dbReference>
<gene>
    <name evidence="1" type="ORF">NIES267_00060</name>
</gene>
<accession>A0A1Z4LHA4</accession>
<name>A0A1Z4LHA4_9CYAN</name>
<keyword evidence="2" id="KW-1185">Reference proteome</keyword>
<protein>
    <submittedName>
        <fullName evidence="1">NhaP-type Na+/H+ and K+/H+ antiporter protein</fullName>
    </submittedName>
</protein>
<dbReference type="AlphaFoldDB" id="A0A1Z4LHA4"/>
<evidence type="ECO:0000313" key="1">
    <source>
        <dbReference type="EMBL" id="BAY80549.1"/>
    </source>
</evidence>
<organism evidence="1 2">
    <name type="scientific">Calothrix parasitica NIES-267</name>
    <dbReference type="NCBI Taxonomy" id="1973488"/>
    <lineage>
        <taxon>Bacteria</taxon>
        <taxon>Bacillati</taxon>
        <taxon>Cyanobacteriota</taxon>
        <taxon>Cyanophyceae</taxon>
        <taxon>Nostocales</taxon>
        <taxon>Calotrichaceae</taxon>
        <taxon>Calothrix</taxon>
    </lineage>
</organism>
<proteinExistence type="predicted"/>
<reference evidence="1 2" key="1">
    <citation type="submission" date="2017-06" db="EMBL/GenBank/DDBJ databases">
        <title>Genome sequencing of cyanobaciteial culture collection at National Institute for Environmental Studies (NIES).</title>
        <authorList>
            <person name="Hirose Y."/>
            <person name="Shimura Y."/>
            <person name="Fujisawa T."/>
            <person name="Nakamura Y."/>
            <person name="Kawachi M."/>
        </authorList>
    </citation>
    <scope>NUCLEOTIDE SEQUENCE [LARGE SCALE GENOMIC DNA]</scope>
    <source>
        <strain evidence="1 2">NIES-267</strain>
    </source>
</reference>
<dbReference type="Proteomes" id="UP000218418">
    <property type="component" value="Chromosome"/>
</dbReference>